<feature type="transmembrane region" description="Helical" evidence="6">
    <location>
        <begin position="28"/>
        <end position="47"/>
    </location>
</feature>
<evidence type="ECO:0000256" key="2">
    <source>
        <dbReference type="ARBA" id="ARBA00022448"/>
    </source>
</evidence>
<keyword evidence="5 6" id="KW-0472">Membrane</keyword>
<dbReference type="InterPro" id="IPR036259">
    <property type="entry name" value="MFS_trans_sf"/>
</dbReference>
<dbReference type="AlphaFoldDB" id="A0A9N9R167"/>
<keyword evidence="3 6" id="KW-0812">Transmembrane</keyword>
<dbReference type="SUPFAM" id="SSF103473">
    <property type="entry name" value="MFS general substrate transporter"/>
    <property type="match status" value="1"/>
</dbReference>
<evidence type="ECO:0000313" key="7">
    <source>
        <dbReference type="EMBL" id="CAG9787448.1"/>
    </source>
</evidence>
<evidence type="ECO:0000313" key="8">
    <source>
        <dbReference type="Proteomes" id="UP001153714"/>
    </source>
</evidence>
<dbReference type="Proteomes" id="UP001153714">
    <property type="component" value="Chromosome 17"/>
</dbReference>
<keyword evidence="8" id="KW-1185">Reference proteome</keyword>
<reference evidence="7" key="2">
    <citation type="submission" date="2022-10" db="EMBL/GenBank/DDBJ databases">
        <authorList>
            <consortium name="ENA_rothamsted_submissions"/>
            <consortium name="culmorum"/>
            <person name="King R."/>
        </authorList>
    </citation>
    <scope>NUCLEOTIDE SEQUENCE</scope>
</reference>
<comment type="subcellular location">
    <subcellularLocation>
        <location evidence="1">Membrane</location>
        <topology evidence="1">Multi-pass membrane protein</topology>
    </subcellularLocation>
</comment>
<organism evidence="7 8">
    <name type="scientific">Diatraea saccharalis</name>
    <name type="common">sugarcane borer</name>
    <dbReference type="NCBI Taxonomy" id="40085"/>
    <lineage>
        <taxon>Eukaryota</taxon>
        <taxon>Metazoa</taxon>
        <taxon>Ecdysozoa</taxon>
        <taxon>Arthropoda</taxon>
        <taxon>Hexapoda</taxon>
        <taxon>Insecta</taxon>
        <taxon>Pterygota</taxon>
        <taxon>Neoptera</taxon>
        <taxon>Endopterygota</taxon>
        <taxon>Lepidoptera</taxon>
        <taxon>Glossata</taxon>
        <taxon>Ditrysia</taxon>
        <taxon>Pyraloidea</taxon>
        <taxon>Crambidae</taxon>
        <taxon>Crambinae</taxon>
        <taxon>Diatraea</taxon>
    </lineage>
</organism>
<protein>
    <recommendedName>
        <fullName evidence="9">Major facilitator superfamily (MFS) profile domain-containing protein</fullName>
    </recommendedName>
</protein>
<accession>A0A9N9R167</accession>
<sequence>MKEKFASIYTTVLHSLQPDAVPCSLNETAMLIVLAVGALQSIVNLLISMIVNKVGRRNLVMVITALCGASGILVNLVPNTIASAVLYMVLLTGIIVVGLYTAIIVALFPTHLRALAVSLALTGGRIGTFASIQILNVLLETNCDAGFYIFSVLFACEYTSP</sequence>
<dbReference type="PANTHER" id="PTHR23511">
    <property type="entry name" value="SYNAPTIC VESICLE GLYCOPROTEIN 2"/>
    <property type="match status" value="1"/>
</dbReference>
<gene>
    <name evidence="7" type="ORF">DIATSA_LOCUS5328</name>
</gene>
<feature type="transmembrane region" description="Helical" evidence="6">
    <location>
        <begin position="84"/>
        <end position="108"/>
    </location>
</feature>
<proteinExistence type="predicted"/>
<keyword evidence="4 6" id="KW-1133">Transmembrane helix</keyword>
<dbReference type="Gene3D" id="1.20.1250.20">
    <property type="entry name" value="MFS general substrate transporter like domains"/>
    <property type="match status" value="1"/>
</dbReference>
<keyword evidence="2" id="KW-0813">Transport</keyword>
<dbReference type="OrthoDB" id="4139357at2759"/>
<reference evidence="7" key="1">
    <citation type="submission" date="2021-12" db="EMBL/GenBank/DDBJ databases">
        <authorList>
            <person name="King R."/>
        </authorList>
    </citation>
    <scope>NUCLEOTIDE SEQUENCE</scope>
</reference>
<evidence type="ECO:0000256" key="3">
    <source>
        <dbReference type="ARBA" id="ARBA00022692"/>
    </source>
</evidence>
<evidence type="ECO:0000256" key="4">
    <source>
        <dbReference type="ARBA" id="ARBA00022989"/>
    </source>
</evidence>
<evidence type="ECO:0000256" key="5">
    <source>
        <dbReference type="ARBA" id="ARBA00023136"/>
    </source>
</evidence>
<evidence type="ECO:0000256" key="6">
    <source>
        <dbReference type="SAM" id="Phobius"/>
    </source>
</evidence>
<evidence type="ECO:0008006" key="9">
    <source>
        <dbReference type="Google" id="ProtNLM"/>
    </source>
</evidence>
<feature type="transmembrane region" description="Helical" evidence="6">
    <location>
        <begin position="59"/>
        <end position="78"/>
    </location>
</feature>
<evidence type="ECO:0000256" key="1">
    <source>
        <dbReference type="ARBA" id="ARBA00004141"/>
    </source>
</evidence>
<name>A0A9N9R167_9NEOP</name>
<dbReference type="PANTHER" id="PTHR23511:SF35">
    <property type="entry name" value="MAJOR FACILITATOR SUPERFAMILY (MFS) PROFILE DOMAIN-CONTAINING PROTEIN"/>
    <property type="match status" value="1"/>
</dbReference>
<dbReference type="EMBL" id="OU893348">
    <property type="protein sequence ID" value="CAG9787448.1"/>
    <property type="molecule type" value="Genomic_DNA"/>
</dbReference>
<dbReference type="GO" id="GO:0016020">
    <property type="term" value="C:membrane"/>
    <property type="evidence" value="ECO:0007669"/>
    <property type="project" value="UniProtKB-SubCell"/>
</dbReference>